<reference evidence="1 2" key="1">
    <citation type="submission" date="2014-06" db="EMBL/GenBank/DDBJ databases">
        <title>Draft genome sequence of the putrescine producing strain Lactococcus lactis subsp cremoris GE214.</title>
        <authorList>
            <person name="Ladero V."/>
            <person name="Linares D.M."/>
            <person name="del Rio B."/>
            <person name="Mayo B."/>
            <person name="Martin M.C."/>
            <person name="Fernandez M."/>
            <person name="Alvarez M.A."/>
        </authorList>
    </citation>
    <scope>NUCLEOTIDE SEQUENCE [LARGE SCALE GENOMIC DNA]</scope>
    <source>
        <strain evidence="1 2">GE214</strain>
    </source>
</reference>
<evidence type="ECO:0000313" key="1">
    <source>
        <dbReference type="EMBL" id="KEY62938.1"/>
    </source>
</evidence>
<dbReference type="Proteomes" id="UP000028401">
    <property type="component" value="Unassembled WGS sequence"/>
</dbReference>
<evidence type="ECO:0008006" key="3">
    <source>
        <dbReference type="Google" id="ProtNLM"/>
    </source>
</evidence>
<comment type="caution">
    <text evidence="1">The sequence shown here is derived from an EMBL/GenBank/DDBJ whole genome shotgun (WGS) entry which is preliminary data.</text>
</comment>
<name>A0A084ACA9_LACLC</name>
<accession>A0A084ACA9</accession>
<dbReference type="PATRIC" id="fig|1415168.3.peg.894"/>
<proteinExistence type="predicted"/>
<sequence length="187" mass="21833">MLKQEIIEQTIIEIENHGIDVIGDNSFPIDAITNNRKKITIYNPQIATPFKLTHELIHIINCDIHRFDDYDSTSPQEKRANTEAILKLWNFFEQQGGTTEELYQFIEVTGCPEKLTKIIVLKSKIKSWDKEEVQYQVTHYLDSTDDEPESWNVYSIMDACHIDHKWESLVMSTLLDLNSKFNSQRAI</sequence>
<dbReference type="AlphaFoldDB" id="A0A084ACA9"/>
<protein>
    <recommendedName>
        <fullName evidence="3">IrrE N-terminal-like domain-containing protein</fullName>
    </recommendedName>
</protein>
<gene>
    <name evidence="1" type="ORF">U725_00836</name>
</gene>
<evidence type="ECO:0000313" key="2">
    <source>
        <dbReference type="Proteomes" id="UP000028401"/>
    </source>
</evidence>
<dbReference type="EMBL" id="AZSI01000017">
    <property type="protein sequence ID" value="KEY62938.1"/>
    <property type="molecule type" value="Genomic_DNA"/>
</dbReference>
<organism evidence="1 2">
    <name type="scientific">Lactococcus cremoris subsp. cremoris GE214</name>
    <dbReference type="NCBI Taxonomy" id="1415168"/>
    <lineage>
        <taxon>Bacteria</taxon>
        <taxon>Bacillati</taxon>
        <taxon>Bacillota</taxon>
        <taxon>Bacilli</taxon>
        <taxon>Lactobacillales</taxon>
        <taxon>Streptococcaceae</taxon>
        <taxon>Lactococcus</taxon>
        <taxon>Lactococcus cremoris subsp. cremoris</taxon>
    </lineage>
</organism>
<dbReference type="RefSeq" id="WP_042747966.1">
    <property type="nucleotide sequence ID" value="NZ_AZSI01000017.1"/>
</dbReference>